<gene>
    <name evidence="5" type="ORF">L203_104261</name>
</gene>
<dbReference type="GeneID" id="91088471"/>
<evidence type="ECO:0000256" key="1">
    <source>
        <dbReference type="SAM" id="MobiDB-lite"/>
    </source>
</evidence>
<dbReference type="InterPro" id="IPR018823">
    <property type="entry name" value="ArAE_2_N"/>
</dbReference>
<feature type="domain" description="Putative ER transporter 6TM N-terminal" evidence="4">
    <location>
        <begin position="18"/>
        <end position="95"/>
    </location>
</feature>
<dbReference type="Pfam" id="PF10334">
    <property type="entry name" value="BRE4"/>
    <property type="match status" value="1"/>
</dbReference>
<evidence type="ECO:0008006" key="7">
    <source>
        <dbReference type="Google" id="ProtNLM"/>
    </source>
</evidence>
<feature type="region of interest" description="Disordered" evidence="1">
    <location>
        <begin position="920"/>
        <end position="970"/>
    </location>
</feature>
<reference evidence="5" key="1">
    <citation type="submission" date="2016-06" db="EMBL/GenBank/DDBJ databases">
        <authorList>
            <person name="Cuomo C."/>
            <person name="Litvintseva A."/>
            <person name="Heitman J."/>
            <person name="Chen Y."/>
            <person name="Sun S."/>
            <person name="Springer D."/>
            <person name="Dromer F."/>
            <person name="Young S."/>
            <person name="Zeng Q."/>
            <person name="Chapman S."/>
            <person name="Gujja S."/>
            <person name="Saif S."/>
            <person name="Birren B."/>
        </authorList>
    </citation>
    <scope>NUCLEOTIDE SEQUENCE</scope>
    <source>
        <strain evidence="5">CBS 7841</strain>
    </source>
</reference>
<dbReference type="InterPro" id="IPR018820">
    <property type="entry name" value="BRE4-related_DUF2421"/>
</dbReference>
<accession>A0AAJ8JV54</accession>
<feature type="transmembrane region" description="Helical" evidence="2">
    <location>
        <begin position="136"/>
        <end position="155"/>
    </location>
</feature>
<feature type="transmembrane region" description="Helical" evidence="2">
    <location>
        <begin position="708"/>
        <end position="729"/>
    </location>
</feature>
<dbReference type="Proteomes" id="UP000094043">
    <property type="component" value="Chromosome 5"/>
</dbReference>
<feature type="compositionally biased region" description="Basic and acidic residues" evidence="1">
    <location>
        <begin position="944"/>
        <end position="970"/>
    </location>
</feature>
<keyword evidence="2" id="KW-1133">Transmembrane helix</keyword>
<feature type="domain" description="Putative ER transporter 6TM N-terminal" evidence="4">
    <location>
        <begin position="135"/>
        <end position="397"/>
    </location>
</feature>
<keyword evidence="2" id="KW-0812">Transmembrane</keyword>
<reference evidence="5" key="3">
    <citation type="submission" date="2024-01" db="EMBL/GenBank/DDBJ databases">
        <authorList>
            <person name="Coelho M.A."/>
            <person name="David-Palma M."/>
            <person name="Shea T."/>
            <person name="Sun S."/>
            <person name="Cuomo C.A."/>
            <person name="Heitman J."/>
        </authorList>
    </citation>
    <scope>NUCLEOTIDE SEQUENCE</scope>
    <source>
        <strain evidence="5">CBS 7841</strain>
    </source>
</reference>
<evidence type="ECO:0000313" key="5">
    <source>
        <dbReference type="EMBL" id="WVN89045.1"/>
    </source>
</evidence>
<protein>
    <recommendedName>
        <fullName evidence="7">ER transporter 6TM N-terminal domain-containing protein</fullName>
    </recommendedName>
</protein>
<keyword evidence="6" id="KW-1185">Reference proteome</keyword>
<evidence type="ECO:0000256" key="2">
    <source>
        <dbReference type="SAM" id="Phobius"/>
    </source>
</evidence>
<proteinExistence type="predicted"/>
<feature type="transmembrane region" description="Helical" evidence="2">
    <location>
        <begin position="614"/>
        <end position="634"/>
    </location>
</feature>
<feature type="domain" description="DUF2421" evidence="3">
    <location>
        <begin position="726"/>
        <end position="920"/>
    </location>
</feature>
<feature type="compositionally biased region" description="Acidic residues" evidence="1">
    <location>
        <begin position="933"/>
        <end position="943"/>
    </location>
</feature>
<reference evidence="5" key="2">
    <citation type="journal article" date="2022" name="Elife">
        <title>Obligate sexual reproduction of a homothallic fungus closely related to the Cryptococcus pathogenic species complex.</title>
        <authorList>
            <person name="Passer A.R."/>
            <person name="Clancey S.A."/>
            <person name="Shea T."/>
            <person name="David-Palma M."/>
            <person name="Averette A.F."/>
            <person name="Boekhout T."/>
            <person name="Porcel B.M."/>
            <person name="Nowrousian M."/>
            <person name="Cuomo C.A."/>
            <person name="Sun S."/>
            <person name="Heitman J."/>
            <person name="Coelho M.A."/>
        </authorList>
    </citation>
    <scope>NUCLEOTIDE SEQUENCE</scope>
    <source>
        <strain evidence="5">CBS 7841</strain>
    </source>
</reference>
<keyword evidence="2" id="KW-0472">Membrane</keyword>
<name>A0AAJ8JV54_9TREE</name>
<feature type="transmembrane region" description="Helical" evidence="2">
    <location>
        <begin position="77"/>
        <end position="95"/>
    </location>
</feature>
<evidence type="ECO:0000259" key="3">
    <source>
        <dbReference type="Pfam" id="PF10334"/>
    </source>
</evidence>
<dbReference type="PANTHER" id="PTHR37994:SF3">
    <property type="entry name" value="ER TRANSPORTER 6TM N-TERMINAL DOMAIN-CONTAINING PROTEIN"/>
    <property type="match status" value="1"/>
</dbReference>
<feature type="transmembrane region" description="Helical" evidence="2">
    <location>
        <begin position="646"/>
        <end position="664"/>
    </location>
</feature>
<feature type="transmembrane region" description="Helical" evidence="2">
    <location>
        <begin position="669"/>
        <end position="688"/>
    </location>
</feature>
<dbReference type="KEGG" id="cdep:91088471"/>
<organism evidence="5 6">
    <name type="scientific">Cryptococcus depauperatus CBS 7841</name>
    <dbReference type="NCBI Taxonomy" id="1295531"/>
    <lineage>
        <taxon>Eukaryota</taxon>
        <taxon>Fungi</taxon>
        <taxon>Dikarya</taxon>
        <taxon>Basidiomycota</taxon>
        <taxon>Agaricomycotina</taxon>
        <taxon>Tremellomycetes</taxon>
        <taxon>Tremellales</taxon>
        <taxon>Cryptococcaceae</taxon>
        <taxon>Cryptococcus</taxon>
    </lineage>
</organism>
<feature type="transmembrane region" description="Helical" evidence="2">
    <location>
        <begin position="437"/>
        <end position="458"/>
    </location>
</feature>
<dbReference type="AlphaFoldDB" id="A0AAJ8JV54"/>
<dbReference type="EMBL" id="CP143788">
    <property type="protein sequence ID" value="WVN89045.1"/>
    <property type="molecule type" value="Genomic_DNA"/>
</dbReference>
<feature type="transmembrane region" description="Helical" evidence="2">
    <location>
        <begin position="167"/>
        <end position="185"/>
    </location>
</feature>
<dbReference type="RefSeq" id="XP_066069745.1">
    <property type="nucleotide sequence ID" value="XM_066213648.1"/>
</dbReference>
<evidence type="ECO:0000313" key="6">
    <source>
        <dbReference type="Proteomes" id="UP000094043"/>
    </source>
</evidence>
<dbReference type="Pfam" id="PF10337">
    <property type="entry name" value="ArAE_2_N"/>
    <property type="match status" value="2"/>
</dbReference>
<sequence length="1040" mass="117486">MPVKTSARVEYMARRLRVPEWFIPSLIDRRAWKNFARCEVTTLACLVLLVCQPSLNKLGQAAFFGALLSQVLPPNMALSIYIFALSTLSIGMLFGQTTARFSSWAESKYEYPPSTGICHLSWIFSRPSIICCIRTLASLFGTIILDLMVTIGPLFPVAQYTLAKQLLLPAVCFVAIALASSILVFPQTLNHIILGSLIKTMLTPTIALVKLQDDVLSISPHDTDKWSQLAEKVYTTKHKHIKATTAISEQMGLLQLEMSRGQIGSGDLENIFTKLKELGWALYGLTNFTLIIEEQNRTLEKSRDNPIPHPIVNTHQHLQQMEQQSDPSRTLQSLLPILNQSTLELRQTCVNALQDIQTWLLLVNHTRWKKIPKSASPTAQREENLAKVKNVLQVFRESGQYKVFEPYRDLFDPQTGALKPHLHDTYRYMTRDLFRSLILTANTVSFSLALVSFLELLLEIEKRSPTAKMQFPTRFTKKLVESANDQGGENPLDMGLRDAGGVDGIVKDERSNGIEKMSTASERGERRVYKMYPDASDPRNAFQRIGRHIYTFWQNLVNPTGIYALKYSIASMALFVPAVCPQSAWFYYSNRGLWALIMGQAGMGIFTGEQIITFLIRMGGTIAGLVIGMLVWYLGAARGSGNPYGVVAATMVLTAPCLFIRVVLPIQRAVFFVMTNVTIVFVVGYSWSDEHIVSVGNQGSGAGLAGRRGLLVIIGFTVALILMLFPQPLSARTIFRRRLAKNIGDIADLYRQTVTNIENEVSREEWREDGRGRRAFVEEKRQLFMKRLVKVMGRMMAMEPHLSFAAIEPGLQGPWPKELYTELYHSQARILATLSLLFSSFTRLEANWCARLARRSDLLHPAFIGDCVLLFSTLQQSLRTGESLPPMIPIFERLAIISRSSSRRVQALWADQKNDIKADRDGERRRLMSQNREDDEEEMEWTEGDVRNAKDLQVDNEKSNDERRKESMEEKNTIKVMAGAITWDNCHSEQFALVATANTALIHTVLGLHEMYRTVRGIVGEREFQGLDKASERWAREELV</sequence>
<dbReference type="PANTHER" id="PTHR37994">
    <property type="entry name" value="ARAE_2_N DOMAIN-CONTAINING PROTEIN-RELATED"/>
    <property type="match status" value="1"/>
</dbReference>
<evidence type="ECO:0000259" key="4">
    <source>
        <dbReference type="Pfam" id="PF10337"/>
    </source>
</evidence>